<proteinExistence type="predicted"/>
<feature type="compositionally biased region" description="Basic residues" evidence="1">
    <location>
        <begin position="172"/>
        <end position="183"/>
    </location>
</feature>
<dbReference type="Proteomes" id="UP000193467">
    <property type="component" value="Unassembled WGS sequence"/>
</dbReference>
<evidence type="ECO:0000313" key="3">
    <source>
        <dbReference type="EMBL" id="ORY90926.1"/>
    </source>
</evidence>
<evidence type="ECO:0008006" key="5">
    <source>
        <dbReference type="Google" id="ProtNLM"/>
    </source>
</evidence>
<reference evidence="3 4" key="1">
    <citation type="submission" date="2016-07" db="EMBL/GenBank/DDBJ databases">
        <title>Pervasive Adenine N6-methylation of Active Genes in Fungi.</title>
        <authorList>
            <consortium name="DOE Joint Genome Institute"/>
            <person name="Mondo S.J."/>
            <person name="Dannebaum R.O."/>
            <person name="Kuo R.C."/>
            <person name="Labutti K."/>
            <person name="Haridas S."/>
            <person name="Kuo A."/>
            <person name="Salamov A."/>
            <person name="Ahrendt S.R."/>
            <person name="Lipzen A."/>
            <person name="Sullivan W."/>
            <person name="Andreopoulos W.B."/>
            <person name="Clum A."/>
            <person name="Lindquist E."/>
            <person name="Daum C."/>
            <person name="Ramamoorthy G.K."/>
            <person name="Gryganskyi A."/>
            <person name="Culley D."/>
            <person name="Magnuson J.K."/>
            <person name="James T.Y."/>
            <person name="O'Malley M.A."/>
            <person name="Stajich J.E."/>
            <person name="Spatafora J.W."/>
            <person name="Visel A."/>
            <person name="Grigoriev I.V."/>
        </authorList>
    </citation>
    <scope>NUCLEOTIDE SEQUENCE [LARGE SCALE GENOMIC DNA]</scope>
    <source>
        <strain evidence="3 4">62-1032</strain>
    </source>
</reference>
<evidence type="ECO:0000256" key="1">
    <source>
        <dbReference type="SAM" id="MobiDB-lite"/>
    </source>
</evidence>
<dbReference type="InParanoid" id="A0A1Y2G1Z7"/>
<keyword evidence="4" id="KW-1185">Reference proteome</keyword>
<keyword evidence="2" id="KW-1133">Transmembrane helix</keyword>
<evidence type="ECO:0000256" key="2">
    <source>
        <dbReference type="SAM" id="Phobius"/>
    </source>
</evidence>
<keyword evidence="2" id="KW-0812">Transmembrane</keyword>
<dbReference type="PANTHER" id="PTHR28018">
    <property type="entry name" value="RESPIRATORY SUPERCOMPLEX FACTOR 2, MITOCHONDRIAL"/>
    <property type="match status" value="1"/>
</dbReference>
<dbReference type="InterPro" id="IPR040153">
    <property type="entry name" value="Rcf2"/>
</dbReference>
<name>A0A1Y2G1Z7_9BASI</name>
<accession>A0A1Y2G1Z7</accession>
<dbReference type="EMBL" id="MCGR01000003">
    <property type="protein sequence ID" value="ORY90926.1"/>
    <property type="molecule type" value="Genomic_DNA"/>
</dbReference>
<dbReference type="AlphaFoldDB" id="A0A1Y2G1Z7"/>
<feature type="transmembrane region" description="Helical" evidence="2">
    <location>
        <begin position="51"/>
        <end position="72"/>
    </location>
</feature>
<feature type="region of interest" description="Disordered" evidence="1">
    <location>
        <begin position="172"/>
        <end position="237"/>
    </location>
</feature>
<dbReference type="GO" id="GO:0005739">
    <property type="term" value="C:mitochondrion"/>
    <property type="evidence" value="ECO:0007669"/>
    <property type="project" value="GOC"/>
</dbReference>
<keyword evidence="2" id="KW-0472">Membrane</keyword>
<dbReference type="STRING" id="106004.A0A1Y2G1Z7"/>
<feature type="transmembrane region" description="Helical" evidence="2">
    <location>
        <begin position="140"/>
        <end position="162"/>
    </location>
</feature>
<comment type="caution">
    <text evidence="3">The sequence shown here is derived from an EMBL/GenBank/DDBJ whole genome shotgun (WGS) entry which is preliminary data.</text>
</comment>
<protein>
    <recommendedName>
        <fullName evidence="5">HIG1 domain-containing protein</fullName>
    </recommendedName>
</protein>
<dbReference type="OrthoDB" id="1915122at2759"/>
<dbReference type="GO" id="GO:0033617">
    <property type="term" value="P:mitochondrial respiratory chain complex IV assembly"/>
    <property type="evidence" value="ECO:0007669"/>
    <property type="project" value="TreeGrafter"/>
</dbReference>
<organism evidence="3 4">
    <name type="scientific">Leucosporidium creatinivorum</name>
    <dbReference type="NCBI Taxonomy" id="106004"/>
    <lineage>
        <taxon>Eukaryota</taxon>
        <taxon>Fungi</taxon>
        <taxon>Dikarya</taxon>
        <taxon>Basidiomycota</taxon>
        <taxon>Pucciniomycotina</taxon>
        <taxon>Microbotryomycetes</taxon>
        <taxon>Leucosporidiales</taxon>
        <taxon>Leucosporidium</taxon>
    </lineage>
</organism>
<feature type="compositionally biased region" description="Basic and acidic residues" evidence="1">
    <location>
        <begin position="204"/>
        <end position="222"/>
    </location>
</feature>
<evidence type="ECO:0000313" key="4">
    <source>
        <dbReference type="Proteomes" id="UP000193467"/>
    </source>
</evidence>
<gene>
    <name evidence="3" type="ORF">BCR35DRAFT_109709</name>
</gene>
<sequence length="237" mass="25808">MVKATRDISDEKAAQNATVKGGLQSAAYGLGAGLVGSLAAQRAGVKAYRSLTLPLKAFALTSVTTAAFIIGADSASRNYELKKYQIGSGTALERESREGITAEQQAGIGGQARQKVDLSKLSTKDMLVEWGKEHRYGTVFAAWAASMVGSFGYISMTPLSFAQKLVQARMVRTRTKSSARRGSRACTSGRSDRHMTSSSTRLASRHELVQLRSGRGFEEPRRRPSWRRKLSHDTHPR</sequence>
<dbReference type="PANTHER" id="PTHR28018:SF3">
    <property type="entry name" value="RESPIRATORY SUPERCOMPLEX FACTOR 2, MITOCHONDRIAL"/>
    <property type="match status" value="1"/>
</dbReference>